<accession>A0AAV4Y9G0</accession>
<protein>
    <submittedName>
        <fullName evidence="1">Uncharacterized protein</fullName>
    </submittedName>
</protein>
<comment type="caution">
    <text evidence="1">The sequence shown here is derived from an EMBL/GenBank/DDBJ whole genome shotgun (WGS) entry which is preliminary data.</text>
</comment>
<dbReference type="AlphaFoldDB" id="A0AAV4Y9G0"/>
<keyword evidence="2" id="KW-1185">Reference proteome</keyword>
<organism evidence="1 2">
    <name type="scientific">Caerostris extrusa</name>
    <name type="common">Bark spider</name>
    <name type="synonym">Caerostris bankana</name>
    <dbReference type="NCBI Taxonomy" id="172846"/>
    <lineage>
        <taxon>Eukaryota</taxon>
        <taxon>Metazoa</taxon>
        <taxon>Ecdysozoa</taxon>
        <taxon>Arthropoda</taxon>
        <taxon>Chelicerata</taxon>
        <taxon>Arachnida</taxon>
        <taxon>Araneae</taxon>
        <taxon>Araneomorphae</taxon>
        <taxon>Entelegynae</taxon>
        <taxon>Araneoidea</taxon>
        <taxon>Araneidae</taxon>
        <taxon>Caerostris</taxon>
    </lineage>
</organism>
<proteinExistence type="predicted"/>
<name>A0AAV4Y9G0_CAEEX</name>
<dbReference type="Proteomes" id="UP001054945">
    <property type="component" value="Unassembled WGS sequence"/>
</dbReference>
<gene>
    <name evidence="1" type="ORF">CEXT_751841</name>
</gene>
<dbReference type="EMBL" id="BPLR01018897">
    <property type="protein sequence ID" value="GIZ03056.1"/>
    <property type="molecule type" value="Genomic_DNA"/>
</dbReference>
<reference evidence="1 2" key="1">
    <citation type="submission" date="2021-06" db="EMBL/GenBank/DDBJ databases">
        <title>Caerostris extrusa draft genome.</title>
        <authorList>
            <person name="Kono N."/>
            <person name="Arakawa K."/>
        </authorList>
    </citation>
    <scope>NUCLEOTIDE SEQUENCE [LARGE SCALE GENOMIC DNA]</scope>
</reference>
<sequence length="92" mass="10415">MLSSFWYQNCFDTGFCCQLKSTGKRNKQLKYGLIEWNTPPPFTDSKHAGLKMTFTILLKVGRMEGQATLIGEELGKGRRLGVAPRMDTPRIC</sequence>
<evidence type="ECO:0000313" key="2">
    <source>
        <dbReference type="Proteomes" id="UP001054945"/>
    </source>
</evidence>
<evidence type="ECO:0000313" key="1">
    <source>
        <dbReference type="EMBL" id="GIZ03056.1"/>
    </source>
</evidence>